<dbReference type="InterPro" id="IPR036705">
    <property type="entry name" value="Ribosyl_crysJ1_sf"/>
</dbReference>
<evidence type="ECO:0000256" key="2">
    <source>
        <dbReference type="ARBA" id="ARBA00022801"/>
    </source>
</evidence>
<feature type="binding site" evidence="3">
    <location>
        <position position="299"/>
    </location>
    <ligand>
        <name>Mg(2+)</name>
        <dbReference type="ChEBI" id="CHEBI:18420"/>
        <label>1</label>
    </ligand>
</feature>
<evidence type="ECO:0000256" key="3">
    <source>
        <dbReference type="PIRSR" id="PIRSR605502-1"/>
    </source>
</evidence>
<dbReference type="Proteomes" id="UP000601171">
    <property type="component" value="Unassembled WGS sequence"/>
</dbReference>
<sequence>MIKIKNYDLKDRILGCLYLAGIGDAMGAPSEALSQNEILEKFGGYITEFYGPGDSLYVQGNIPGEITDDTSQMYEMAKAVVKSNGKFTVNDAAEALVSWSKNYPKYYPRNAGATTRFVIGELISGKDPEQVGMTGKTYDRGTTNGAAMRVAAAGLVNPGNLDKATEMAITMSKPSHGTQHAFAGSSAIACGIAEALTQDSTVVSVIEACIYGAKKGYIIGNKEARNASGLNLLPKIFKSIEVAFDTVTMEETLQQLDSIVGNDGSIQSSVASAIGIFLATKGDARKTVIYGANLGGDTDTIACIAGMLSGAFCGLSSIEKDWIEFFEDANPDLKLRELGEDLIQIANKNIK</sequence>
<feature type="binding site" evidence="3">
    <location>
        <position position="69"/>
    </location>
    <ligand>
        <name>Mg(2+)</name>
        <dbReference type="ChEBI" id="CHEBI:18420"/>
        <label>1</label>
    </ligand>
</feature>
<dbReference type="PANTHER" id="PTHR16222:SF24">
    <property type="entry name" value="ADP-RIBOSYLHYDROLASE ARH3"/>
    <property type="match status" value="1"/>
</dbReference>
<feature type="binding site" evidence="3">
    <location>
        <position position="68"/>
    </location>
    <ligand>
        <name>Mg(2+)</name>
        <dbReference type="ChEBI" id="CHEBI:18420"/>
        <label>1</label>
    </ligand>
</feature>
<dbReference type="EMBL" id="JACRTG010000030">
    <property type="protein sequence ID" value="MBC8589060.1"/>
    <property type="molecule type" value="Genomic_DNA"/>
</dbReference>
<dbReference type="InterPro" id="IPR005502">
    <property type="entry name" value="Ribosyl_crysJ1"/>
</dbReference>
<dbReference type="PANTHER" id="PTHR16222">
    <property type="entry name" value="ADP-RIBOSYLGLYCOHYDROLASE"/>
    <property type="match status" value="1"/>
</dbReference>
<dbReference type="Pfam" id="PF03747">
    <property type="entry name" value="ADP_ribosyl_GH"/>
    <property type="match status" value="1"/>
</dbReference>
<protein>
    <submittedName>
        <fullName evidence="4">ADP-ribosylglycohydrolase family protein</fullName>
    </submittedName>
</protein>
<evidence type="ECO:0000256" key="1">
    <source>
        <dbReference type="ARBA" id="ARBA00010702"/>
    </source>
</evidence>
<dbReference type="GO" id="GO:0016787">
    <property type="term" value="F:hydrolase activity"/>
    <property type="evidence" value="ECO:0007669"/>
    <property type="project" value="UniProtKB-KW"/>
</dbReference>
<reference evidence="4" key="1">
    <citation type="submission" date="2020-08" db="EMBL/GenBank/DDBJ databases">
        <title>Genome public.</title>
        <authorList>
            <person name="Liu C."/>
            <person name="Sun Q."/>
        </authorList>
    </citation>
    <scope>NUCLEOTIDE SEQUENCE</scope>
    <source>
        <strain evidence="4">BX21</strain>
    </source>
</reference>
<keyword evidence="2" id="KW-0378">Hydrolase</keyword>
<evidence type="ECO:0000313" key="5">
    <source>
        <dbReference type="Proteomes" id="UP000601171"/>
    </source>
</evidence>
<dbReference type="InterPro" id="IPR050792">
    <property type="entry name" value="ADP-ribosylglycohydrolase"/>
</dbReference>
<comment type="cofactor">
    <cofactor evidence="3">
        <name>Mg(2+)</name>
        <dbReference type="ChEBI" id="CHEBI:18420"/>
    </cofactor>
    <text evidence="3">Binds 2 magnesium ions per subunit.</text>
</comment>
<dbReference type="SUPFAM" id="SSF101478">
    <property type="entry name" value="ADP-ribosylglycohydrolase"/>
    <property type="match status" value="1"/>
</dbReference>
<proteinExistence type="inferred from homology"/>
<feature type="binding site" evidence="3">
    <location>
        <position position="300"/>
    </location>
    <ligand>
        <name>Mg(2+)</name>
        <dbReference type="ChEBI" id="CHEBI:18420"/>
        <label>1</label>
    </ligand>
</feature>
<comment type="caution">
    <text evidence="4">The sequence shown here is derived from an EMBL/GenBank/DDBJ whole genome shotgun (WGS) entry which is preliminary data.</text>
</comment>
<dbReference type="RefSeq" id="WP_262430523.1">
    <property type="nucleotide sequence ID" value="NZ_JACRTG010000030.1"/>
</dbReference>
<dbReference type="AlphaFoldDB" id="A0A926EZD4"/>
<feature type="binding site" evidence="3">
    <location>
        <position position="297"/>
    </location>
    <ligand>
        <name>Mg(2+)</name>
        <dbReference type="ChEBI" id="CHEBI:18420"/>
        <label>1</label>
    </ligand>
</feature>
<accession>A0A926EZD4</accession>
<evidence type="ECO:0000313" key="4">
    <source>
        <dbReference type="EMBL" id="MBC8589060.1"/>
    </source>
</evidence>
<keyword evidence="3" id="KW-0479">Metal-binding</keyword>
<organism evidence="4 5">
    <name type="scientific">Paratissierella segnis</name>
    <dbReference type="NCBI Taxonomy" id="2763679"/>
    <lineage>
        <taxon>Bacteria</taxon>
        <taxon>Bacillati</taxon>
        <taxon>Bacillota</taxon>
        <taxon>Tissierellia</taxon>
        <taxon>Tissierellales</taxon>
        <taxon>Tissierellaceae</taxon>
        <taxon>Paratissierella</taxon>
    </lineage>
</organism>
<dbReference type="GO" id="GO:0046872">
    <property type="term" value="F:metal ion binding"/>
    <property type="evidence" value="ECO:0007669"/>
    <property type="project" value="UniProtKB-KW"/>
</dbReference>
<keyword evidence="5" id="KW-1185">Reference proteome</keyword>
<feature type="binding site" evidence="3">
    <location>
        <position position="67"/>
    </location>
    <ligand>
        <name>Mg(2+)</name>
        <dbReference type="ChEBI" id="CHEBI:18420"/>
        <label>1</label>
    </ligand>
</feature>
<comment type="similarity">
    <text evidence="1">Belongs to the ADP-ribosylglycohydrolase family.</text>
</comment>
<dbReference type="Gene3D" id="1.10.4080.10">
    <property type="entry name" value="ADP-ribosylation/Crystallin J1"/>
    <property type="match status" value="1"/>
</dbReference>
<gene>
    <name evidence="4" type="ORF">H8707_12635</name>
</gene>
<name>A0A926EZD4_9FIRM</name>
<keyword evidence="3" id="KW-0460">Magnesium</keyword>